<feature type="domain" description="Glycosyltransferase 2-like" evidence="1">
    <location>
        <begin position="9"/>
        <end position="121"/>
    </location>
</feature>
<dbReference type="AlphaFoldDB" id="A0A4V2Z3L4"/>
<dbReference type="SUPFAM" id="SSF53448">
    <property type="entry name" value="Nucleotide-diphospho-sugar transferases"/>
    <property type="match status" value="1"/>
</dbReference>
<dbReference type="RefSeq" id="WP_131959859.1">
    <property type="nucleotide sequence ID" value="NZ_SMFL01000007.1"/>
</dbReference>
<dbReference type="GO" id="GO:0016758">
    <property type="term" value="F:hexosyltransferase activity"/>
    <property type="evidence" value="ECO:0007669"/>
    <property type="project" value="UniProtKB-ARBA"/>
</dbReference>
<evidence type="ECO:0000313" key="3">
    <source>
        <dbReference type="Proteomes" id="UP000294850"/>
    </source>
</evidence>
<sequence>MNSTQPTISIITVVYNASQTIEQTIKSVIEQSYKQIEYIVIDGKSTDGTLDILEKYKKKISILISEPDNGIYDAMNKGLTLAKGDYIYFLGGDDILFDKTVIEEITKYLDDPQTVYYGNVLFLQRQKIYDGKFDKLKLATRNICHQAIFYPSSVFHEFNYNTKYIIFADYHLNIQIFFNSKYNFQFINLIIAIFNDDGQSGKKTVDKYFEKDRFKIFYKNTPKYIFLYRLFRSALSYIFKLSTNK</sequence>
<dbReference type="InterPro" id="IPR001173">
    <property type="entry name" value="Glyco_trans_2-like"/>
</dbReference>
<keyword evidence="2" id="KW-0808">Transferase</keyword>
<accession>A0A4V2Z3L4</accession>
<dbReference type="PANTHER" id="PTHR22916:SF67">
    <property type="entry name" value="COLANIC ACID BIOSYNTHESIS GLYCOSYL TRANSFERASE WCAE-RELATED"/>
    <property type="match status" value="1"/>
</dbReference>
<dbReference type="OrthoDB" id="9788101at2"/>
<protein>
    <submittedName>
        <fullName evidence="2">Glycosyltransferase</fullName>
    </submittedName>
</protein>
<reference evidence="2 3" key="1">
    <citation type="submission" date="2019-03" db="EMBL/GenBank/DDBJ databases">
        <title>Dyadobacter AR-3-6 sp. nov., isolated from arctic soil.</title>
        <authorList>
            <person name="Chaudhary D.K."/>
        </authorList>
    </citation>
    <scope>NUCLEOTIDE SEQUENCE [LARGE SCALE GENOMIC DNA]</scope>
    <source>
        <strain evidence="2 3">AR-3-6</strain>
    </source>
</reference>
<dbReference type="Gene3D" id="3.90.550.10">
    <property type="entry name" value="Spore Coat Polysaccharide Biosynthesis Protein SpsA, Chain A"/>
    <property type="match status" value="1"/>
</dbReference>
<organism evidence="2 3">
    <name type="scientific">Dyadobacter psychrotolerans</name>
    <dbReference type="NCBI Taxonomy" id="2541721"/>
    <lineage>
        <taxon>Bacteria</taxon>
        <taxon>Pseudomonadati</taxon>
        <taxon>Bacteroidota</taxon>
        <taxon>Cytophagia</taxon>
        <taxon>Cytophagales</taxon>
        <taxon>Spirosomataceae</taxon>
        <taxon>Dyadobacter</taxon>
    </lineage>
</organism>
<dbReference type="EMBL" id="SMFL01000007">
    <property type="protein sequence ID" value="TDE13138.1"/>
    <property type="molecule type" value="Genomic_DNA"/>
</dbReference>
<gene>
    <name evidence="2" type="ORF">E0F88_18945</name>
</gene>
<keyword evidence="3" id="KW-1185">Reference proteome</keyword>
<comment type="caution">
    <text evidence="2">The sequence shown here is derived from an EMBL/GenBank/DDBJ whole genome shotgun (WGS) entry which is preliminary data.</text>
</comment>
<evidence type="ECO:0000313" key="2">
    <source>
        <dbReference type="EMBL" id="TDE13138.1"/>
    </source>
</evidence>
<dbReference type="Pfam" id="PF00535">
    <property type="entry name" value="Glycos_transf_2"/>
    <property type="match status" value="1"/>
</dbReference>
<dbReference type="CDD" id="cd06433">
    <property type="entry name" value="GT_2_WfgS_like"/>
    <property type="match status" value="1"/>
</dbReference>
<dbReference type="Proteomes" id="UP000294850">
    <property type="component" value="Unassembled WGS sequence"/>
</dbReference>
<proteinExistence type="predicted"/>
<dbReference type="InterPro" id="IPR029044">
    <property type="entry name" value="Nucleotide-diphossugar_trans"/>
</dbReference>
<dbReference type="PANTHER" id="PTHR22916">
    <property type="entry name" value="GLYCOSYLTRANSFERASE"/>
    <property type="match status" value="1"/>
</dbReference>
<evidence type="ECO:0000259" key="1">
    <source>
        <dbReference type="Pfam" id="PF00535"/>
    </source>
</evidence>
<name>A0A4V2Z3L4_9BACT</name>